<keyword evidence="7" id="KW-1185">Reference proteome</keyword>
<dbReference type="InterPro" id="IPR004635">
    <property type="entry name" value="Pept_S49_SppA"/>
</dbReference>
<dbReference type="RefSeq" id="WP_124069882.1">
    <property type="nucleotide sequence ID" value="NZ_CBCRXF010000004.1"/>
</dbReference>
<dbReference type="NCBIfam" id="TIGR00706">
    <property type="entry name" value="SppA_dom"/>
    <property type="match status" value="1"/>
</dbReference>
<dbReference type="GO" id="GO:0008236">
    <property type="term" value="F:serine-type peptidase activity"/>
    <property type="evidence" value="ECO:0007669"/>
    <property type="project" value="UniProtKB-KW"/>
</dbReference>
<dbReference type="Pfam" id="PF01343">
    <property type="entry name" value="Peptidase_S49"/>
    <property type="match status" value="1"/>
</dbReference>
<dbReference type="OrthoDB" id="9764363at2"/>
<proteinExistence type="inferred from homology"/>
<comment type="similarity">
    <text evidence="1">Belongs to the peptidase S49 family.</text>
</comment>
<dbReference type="SUPFAM" id="SSF52096">
    <property type="entry name" value="ClpP/crotonase"/>
    <property type="match status" value="1"/>
</dbReference>
<dbReference type="EMBL" id="UXAV01000037">
    <property type="protein sequence ID" value="VDC26788.1"/>
    <property type="molecule type" value="Genomic_DNA"/>
</dbReference>
<dbReference type="EC" id="3.4.21.-" evidence="6"/>
<keyword evidence="4" id="KW-0720">Serine protease</keyword>
<evidence type="ECO:0000256" key="3">
    <source>
        <dbReference type="ARBA" id="ARBA00022801"/>
    </source>
</evidence>
<reference evidence="6 7" key="1">
    <citation type="submission" date="2018-11" db="EMBL/GenBank/DDBJ databases">
        <authorList>
            <person name="Criscuolo A."/>
        </authorList>
    </citation>
    <scope>NUCLEOTIDE SEQUENCE [LARGE SCALE GENOMIC DNA]</scope>
    <source>
        <strain evidence="6">ATB-66</strain>
    </source>
</reference>
<dbReference type="PANTHER" id="PTHR42987:SF7">
    <property type="entry name" value="SIGNAL PEPTIDE PEPTIDASE SPPA-RELATED"/>
    <property type="match status" value="1"/>
</dbReference>
<gene>
    <name evidence="6" type="primary">sppA</name>
    <name evidence="6" type="ORF">FILTAD_01505</name>
</gene>
<name>A0A3P5X941_9BACL</name>
<dbReference type="PANTHER" id="PTHR42987">
    <property type="entry name" value="PEPTIDASE S49"/>
    <property type="match status" value="1"/>
</dbReference>
<dbReference type="InterPro" id="IPR029045">
    <property type="entry name" value="ClpP/crotonase-like_dom_sf"/>
</dbReference>
<protein>
    <submittedName>
        <fullName evidence="6">Signal peptide peptidase SppA</fullName>
        <ecNumber evidence="6">3.4.21.-</ecNumber>
    </submittedName>
</protein>
<dbReference type="CDD" id="cd07023">
    <property type="entry name" value="S49_Sppa_N_C"/>
    <property type="match status" value="1"/>
</dbReference>
<dbReference type="InterPro" id="IPR047272">
    <property type="entry name" value="S49_SppA_C"/>
</dbReference>
<dbReference type="Proteomes" id="UP000270468">
    <property type="component" value="Unassembled WGS sequence"/>
</dbReference>
<organism evidence="6 7">
    <name type="scientific">Filibacter tadaridae</name>
    <dbReference type="NCBI Taxonomy" id="2483811"/>
    <lineage>
        <taxon>Bacteria</taxon>
        <taxon>Bacillati</taxon>
        <taxon>Bacillota</taxon>
        <taxon>Bacilli</taxon>
        <taxon>Bacillales</taxon>
        <taxon>Caryophanaceae</taxon>
        <taxon>Filibacter</taxon>
    </lineage>
</organism>
<evidence type="ECO:0000259" key="5">
    <source>
        <dbReference type="Pfam" id="PF01343"/>
    </source>
</evidence>
<dbReference type="AlphaFoldDB" id="A0A3P5X941"/>
<feature type="domain" description="Peptidase S49" evidence="5">
    <location>
        <begin position="134"/>
        <end position="283"/>
    </location>
</feature>
<sequence length="337" mass="36966">MTMKRWIAIVVAAVLIFVSIGVNTLSYIFTRDFSSFFDEMISTSASGYEETVIEEGTGNDKIAVLTLDGVIQDMGTASSIFSPAGYNHQFFMNQLDEILVDENVKGVILRVNSPGGGVVESADIYDAIQEIQTTREIPLYVSMGGMAASGGYYVSAPADKIFVNHETITGSIGVIMESVNYSKLAEKYGIDFNTIKTGPYKDIMSGSRPMKDEERAMLQEMINDSYERFVDIIEEGRGMTEADVKKIADGRIMNGRQAIEAGLADDYGKVDDVIGAMKEDYDLQNATVFEYTTMDSLGSLFGVKAGNLLGGNVESELIGKLLSDYNAPRMMYLYGER</sequence>
<evidence type="ECO:0000313" key="6">
    <source>
        <dbReference type="EMBL" id="VDC26788.1"/>
    </source>
</evidence>
<keyword evidence="2" id="KW-0645">Protease</keyword>
<dbReference type="Gene3D" id="3.90.226.10">
    <property type="entry name" value="2-enoyl-CoA Hydratase, Chain A, domain 1"/>
    <property type="match status" value="2"/>
</dbReference>
<evidence type="ECO:0000256" key="2">
    <source>
        <dbReference type="ARBA" id="ARBA00022670"/>
    </source>
</evidence>
<dbReference type="InterPro" id="IPR002142">
    <property type="entry name" value="Peptidase_S49"/>
</dbReference>
<keyword evidence="3 6" id="KW-0378">Hydrolase</keyword>
<accession>A0A3P5X941</accession>
<evidence type="ECO:0000256" key="1">
    <source>
        <dbReference type="ARBA" id="ARBA00008683"/>
    </source>
</evidence>
<evidence type="ECO:0000256" key="4">
    <source>
        <dbReference type="ARBA" id="ARBA00022825"/>
    </source>
</evidence>
<dbReference type="GO" id="GO:0006508">
    <property type="term" value="P:proteolysis"/>
    <property type="evidence" value="ECO:0007669"/>
    <property type="project" value="UniProtKB-KW"/>
</dbReference>
<evidence type="ECO:0000313" key="7">
    <source>
        <dbReference type="Proteomes" id="UP000270468"/>
    </source>
</evidence>